<feature type="compositionally biased region" description="Acidic residues" evidence="1">
    <location>
        <begin position="49"/>
        <end position="59"/>
    </location>
</feature>
<organism evidence="2 3">
    <name type="scientific">Phytophthora boehmeriae</name>
    <dbReference type="NCBI Taxonomy" id="109152"/>
    <lineage>
        <taxon>Eukaryota</taxon>
        <taxon>Sar</taxon>
        <taxon>Stramenopiles</taxon>
        <taxon>Oomycota</taxon>
        <taxon>Peronosporomycetes</taxon>
        <taxon>Peronosporales</taxon>
        <taxon>Peronosporaceae</taxon>
        <taxon>Phytophthora</taxon>
    </lineage>
</organism>
<dbReference type="AlphaFoldDB" id="A0A8T1VER4"/>
<gene>
    <name evidence="2" type="ORF">PHYBOEH_011871</name>
</gene>
<name>A0A8T1VER4_9STRA</name>
<feature type="compositionally biased region" description="Low complexity" evidence="1">
    <location>
        <begin position="1"/>
        <end position="16"/>
    </location>
</feature>
<feature type="compositionally biased region" description="Polar residues" evidence="1">
    <location>
        <begin position="61"/>
        <end position="77"/>
    </location>
</feature>
<feature type="compositionally biased region" description="Polar residues" evidence="1">
    <location>
        <begin position="102"/>
        <end position="112"/>
    </location>
</feature>
<comment type="caution">
    <text evidence="2">The sequence shown here is derived from an EMBL/GenBank/DDBJ whole genome shotgun (WGS) entry which is preliminary data.</text>
</comment>
<reference evidence="2" key="1">
    <citation type="submission" date="2021-02" db="EMBL/GenBank/DDBJ databases">
        <authorList>
            <person name="Palmer J.M."/>
        </authorList>
    </citation>
    <scope>NUCLEOTIDE SEQUENCE</scope>
    <source>
        <strain evidence="2">SCRP23</strain>
    </source>
</reference>
<evidence type="ECO:0000313" key="2">
    <source>
        <dbReference type="EMBL" id="KAG7379571.1"/>
    </source>
</evidence>
<evidence type="ECO:0000313" key="3">
    <source>
        <dbReference type="Proteomes" id="UP000693981"/>
    </source>
</evidence>
<proteinExistence type="predicted"/>
<accession>A0A8T1VER4</accession>
<keyword evidence="3" id="KW-1185">Reference proteome</keyword>
<sequence length="112" mass="11628">MPESTASSESTATPETKSPAKSVGQPVAQRKPDDLSDTDESMSKTHETEESEVTEEPDSEASASTAGDSSSVQQSTDFGGIMLFSEPSDVSGALKPADIPDLTTTTNSTKDV</sequence>
<dbReference type="Proteomes" id="UP000693981">
    <property type="component" value="Unassembled WGS sequence"/>
</dbReference>
<dbReference type="EMBL" id="JAGDFL010000935">
    <property type="protein sequence ID" value="KAG7379571.1"/>
    <property type="molecule type" value="Genomic_DNA"/>
</dbReference>
<feature type="region of interest" description="Disordered" evidence="1">
    <location>
        <begin position="1"/>
        <end position="112"/>
    </location>
</feature>
<protein>
    <submittedName>
        <fullName evidence="2">Uncharacterized protein</fullName>
    </submittedName>
</protein>
<evidence type="ECO:0000256" key="1">
    <source>
        <dbReference type="SAM" id="MobiDB-lite"/>
    </source>
</evidence>